<proteinExistence type="predicted"/>
<evidence type="ECO:0000313" key="2">
    <source>
        <dbReference type="Proteomes" id="UP000075799"/>
    </source>
</evidence>
<comment type="caution">
    <text evidence="1">The sequence shown here is derived from an EMBL/GenBank/DDBJ whole genome shotgun (WGS) entry which is preliminary data.</text>
</comment>
<reference evidence="1 2" key="1">
    <citation type="submission" date="2016-03" db="EMBL/GenBank/DDBJ databases">
        <authorList>
            <person name="Ploux O."/>
        </authorList>
    </citation>
    <scope>NUCLEOTIDE SEQUENCE [LARGE SCALE GENOMIC DNA]</scope>
    <source>
        <strain evidence="1 2">EC13</strain>
    </source>
</reference>
<organism evidence="1 2">
    <name type="scientific">Bdellovibrio bacteriovorus</name>
    <dbReference type="NCBI Taxonomy" id="959"/>
    <lineage>
        <taxon>Bacteria</taxon>
        <taxon>Pseudomonadati</taxon>
        <taxon>Bdellovibrionota</taxon>
        <taxon>Bdellovibrionia</taxon>
        <taxon>Bdellovibrionales</taxon>
        <taxon>Pseudobdellovibrionaceae</taxon>
        <taxon>Bdellovibrio</taxon>
    </lineage>
</organism>
<sequence length="211" mass="23501">MNHFKIYVSILLSTVSAIACPKESDCYPRGTVSLKNGRMADARIYSTVIPREDSSILGITIGEDSTEVLFKKLGTTKNSSSKNGQKSYCYNNNKIGTIVFTVFGEEKLVQSATLSGRKNSTCRKVKSTDVSIANFKLGQNKDQIIKLLGQPSVVDDSSIYYFNINLTPTDICKNFKHGSSFTFTFDKDDKATEIEFSREHSCLRENGMKIK</sequence>
<protein>
    <recommendedName>
        <fullName evidence="3">Lipoprotein</fullName>
    </recommendedName>
</protein>
<dbReference type="PROSITE" id="PS51257">
    <property type="entry name" value="PROKAR_LIPOPROTEIN"/>
    <property type="match status" value="1"/>
</dbReference>
<dbReference type="RefSeq" id="WP_063206684.1">
    <property type="nucleotide sequence ID" value="NZ_LUKD01000005.1"/>
</dbReference>
<dbReference type="Proteomes" id="UP000075799">
    <property type="component" value="Unassembled WGS sequence"/>
</dbReference>
<dbReference type="AlphaFoldDB" id="A0A162G5I0"/>
<name>A0A162G5I0_BDEBC</name>
<evidence type="ECO:0000313" key="1">
    <source>
        <dbReference type="EMBL" id="KYG65022.1"/>
    </source>
</evidence>
<gene>
    <name evidence="1" type="ORF">AZI87_10620</name>
</gene>
<evidence type="ECO:0008006" key="3">
    <source>
        <dbReference type="Google" id="ProtNLM"/>
    </source>
</evidence>
<dbReference type="EMBL" id="LUKD01000005">
    <property type="protein sequence ID" value="KYG65022.1"/>
    <property type="molecule type" value="Genomic_DNA"/>
</dbReference>
<accession>A0A162G5I0</accession>